<reference evidence="5" key="1">
    <citation type="submission" date="2021-04" db="EMBL/GenBank/DDBJ databases">
        <authorList>
            <person name="Tunstrom K."/>
        </authorList>
    </citation>
    <scope>NUCLEOTIDE SEQUENCE</scope>
</reference>
<keyword evidence="4" id="KW-1133">Transmembrane helix</keyword>
<keyword evidence="4" id="KW-0812">Transmembrane</keyword>
<proteinExistence type="predicted"/>
<accession>A0A8S3X0I3</accession>
<comment type="caution">
    <text evidence="5">The sequence shown here is derived from an EMBL/GenBank/DDBJ whole genome shotgun (WGS) entry which is preliminary data.</text>
</comment>
<evidence type="ECO:0000256" key="4">
    <source>
        <dbReference type="SAM" id="Phobius"/>
    </source>
</evidence>
<dbReference type="EMBL" id="CAJQZP010000851">
    <property type="protein sequence ID" value="CAG4988646.1"/>
    <property type="molecule type" value="Genomic_DNA"/>
</dbReference>
<feature type="transmembrane region" description="Helical" evidence="4">
    <location>
        <begin position="412"/>
        <end position="433"/>
    </location>
</feature>
<keyword evidence="4" id="KW-0472">Membrane</keyword>
<organism evidence="5 6">
    <name type="scientific">Parnassius apollo</name>
    <name type="common">Apollo butterfly</name>
    <name type="synonym">Papilio apollo</name>
    <dbReference type="NCBI Taxonomy" id="110799"/>
    <lineage>
        <taxon>Eukaryota</taxon>
        <taxon>Metazoa</taxon>
        <taxon>Ecdysozoa</taxon>
        <taxon>Arthropoda</taxon>
        <taxon>Hexapoda</taxon>
        <taxon>Insecta</taxon>
        <taxon>Pterygota</taxon>
        <taxon>Neoptera</taxon>
        <taxon>Endopterygota</taxon>
        <taxon>Lepidoptera</taxon>
        <taxon>Glossata</taxon>
        <taxon>Ditrysia</taxon>
        <taxon>Papilionoidea</taxon>
        <taxon>Papilionidae</taxon>
        <taxon>Parnassiinae</taxon>
        <taxon>Parnassini</taxon>
        <taxon>Parnassius</taxon>
        <taxon>Parnassius</taxon>
    </lineage>
</organism>
<dbReference type="SMART" id="SM00369">
    <property type="entry name" value="LRR_TYP"/>
    <property type="match status" value="3"/>
</dbReference>
<name>A0A8S3X0I3_PARAO</name>
<dbReference type="Proteomes" id="UP000691718">
    <property type="component" value="Unassembled WGS sequence"/>
</dbReference>
<evidence type="ECO:0000313" key="5">
    <source>
        <dbReference type="EMBL" id="CAG4988646.1"/>
    </source>
</evidence>
<evidence type="ECO:0000313" key="6">
    <source>
        <dbReference type="Proteomes" id="UP000691718"/>
    </source>
</evidence>
<evidence type="ECO:0000256" key="3">
    <source>
        <dbReference type="ARBA" id="ARBA00022737"/>
    </source>
</evidence>
<dbReference type="InterPro" id="IPR050541">
    <property type="entry name" value="LRR_TM_domain-containing"/>
</dbReference>
<evidence type="ECO:0000256" key="1">
    <source>
        <dbReference type="ARBA" id="ARBA00022614"/>
    </source>
</evidence>
<keyword evidence="6" id="KW-1185">Reference proteome</keyword>
<evidence type="ECO:0000256" key="2">
    <source>
        <dbReference type="ARBA" id="ARBA00022729"/>
    </source>
</evidence>
<dbReference type="PANTHER" id="PTHR24369">
    <property type="entry name" value="ANTIGEN BSP, PUTATIVE-RELATED"/>
    <property type="match status" value="1"/>
</dbReference>
<dbReference type="InterPro" id="IPR003591">
    <property type="entry name" value="Leu-rich_rpt_typical-subtyp"/>
</dbReference>
<keyword evidence="2" id="KW-0732">Signal</keyword>
<protein>
    <submittedName>
        <fullName evidence="5">(apollo) hypothetical protein</fullName>
    </submittedName>
</protein>
<keyword evidence="3" id="KW-0677">Repeat</keyword>
<dbReference type="PANTHER" id="PTHR24369:SF210">
    <property type="entry name" value="CHAOPTIN-RELATED"/>
    <property type="match status" value="1"/>
</dbReference>
<dbReference type="AlphaFoldDB" id="A0A8S3X0I3"/>
<dbReference type="OrthoDB" id="26525at2759"/>
<dbReference type="GO" id="GO:0005886">
    <property type="term" value="C:plasma membrane"/>
    <property type="evidence" value="ECO:0007669"/>
    <property type="project" value="TreeGrafter"/>
</dbReference>
<dbReference type="Pfam" id="PF13855">
    <property type="entry name" value="LRR_8"/>
    <property type="match status" value="1"/>
</dbReference>
<dbReference type="InterPro" id="IPR001611">
    <property type="entry name" value="Leu-rich_rpt"/>
</dbReference>
<sequence>MRSNIRTFSIIGGNLNQIPPDAFMSPFATNVKSLFLEDITITSWVPETFIGLYNLEELFIKNCKLLNIHYSALKTIDDTLKMLDIKATNIWNPTNVTGAADLIKLTTVDFSKNVFPNFLDERSFYKLENCKILYLNSCKITSIGNGTFDRLKNLEILFLNNNDIYQVPVGLFNVFLSMEHKPRINLQDNPWICKCSINDLRNLHLQDLLIVEPSCYYPKEVRGYTFTEFEYYCTNDLQTELIISDTNVTELLFEYKSNETFNMSSKLTCNNQSKQTDSELFTLISPFFEYQCLNNRIHNFELVPLASNAVSDLLTMSSSWIKPIFYSESQSNSLVEVDLIGPSSYSLIWFQSACPKEIYCMSSLPKVLRVYSVNENAYYTFCRIKNGTVLNEECVAYNLSKLNSSFGHNTSLLYILTAFVCLSSGALCVYGLIRKNPGLLKGSKRVLFVKHKQVDALVLPPKIPLRNNVTDISSTNNKSRNIFKVSPHITNSPWKFARMNSTRSTNSSPSYVSAIQPSEDQLAQWRLRHHYDKDSTIHSIDSNISTLSWIFEAESIPYFHLDRNEPLYDHINFTERI</sequence>
<gene>
    <name evidence="5" type="ORF">PAPOLLO_LOCUS11665</name>
</gene>
<keyword evidence="1" id="KW-0433">Leucine-rich repeat</keyword>